<evidence type="ECO:0000256" key="2">
    <source>
        <dbReference type="ARBA" id="ARBA00006739"/>
    </source>
</evidence>
<evidence type="ECO:0000256" key="4">
    <source>
        <dbReference type="ARBA" id="ARBA00022679"/>
    </source>
</evidence>
<dbReference type="GO" id="GO:0009247">
    <property type="term" value="P:glycolipid biosynthetic process"/>
    <property type="evidence" value="ECO:0007669"/>
    <property type="project" value="TreeGrafter"/>
</dbReference>
<dbReference type="InterPro" id="IPR029044">
    <property type="entry name" value="Nucleotide-diphossugar_trans"/>
</dbReference>
<keyword evidence="6 8" id="KW-1133">Transmembrane helix</keyword>
<dbReference type="SUPFAM" id="SSF53448">
    <property type="entry name" value="Nucleotide-diphospho-sugar transferases"/>
    <property type="match status" value="1"/>
</dbReference>
<dbReference type="CDD" id="cd06442">
    <property type="entry name" value="DPM1_like"/>
    <property type="match status" value="1"/>
</dbReference>
<dbReference type="Proteomes" id="UP000178176">
    <property type="component" value="Unassembled WGS sequence"/>
</dbReference>
<keyword evidence="7 8" id="KW-0472">Membrane</keyword>
<evidence type="ECO:0000256" key="7">
    <source>
        <dbReference type="ARBA" id="ARBA00023136"/>
    </source>
</evidence>
<evidence type="ECO:0000313" key="12">
    <source>
        <dbReference type="Proteomes" id="UP000178176"/>
    </source>
</evidence>
<feature type="transmembrane region" description="Helical" evidence="8">
    <location>
        <begin position="316"/>
        <end position="334"/>
    </location>
</feature>
<dbReference type="EMBL" id="MEXH01000021">
    <property type="protein sequence ID" value="OGC92188.1"/>
    <property type="molecule type" value="Genomic_DNA"/>
</dbReference>
<keyword evidence="3" id="KW-0328">Glycosyltransferase</keyword>
<evidence type="ECO:0000256" key="1">
    <source>
        <dbReference type="ARBA" id="ARBA00004141"/>
    </source>
</evidence>
<evidence type="ECO:0000256" key="8">
    <source>
        <dbReference type="SAM" id="Phobius"/>
    </source>
</evidence>
<dbReference type="InterPro" id="IPR007267">
    <property type="entry name" value="GtrA_DPMS_TM"/>
</dbReference>
<dbReference type="Gene3D" id="3.90.550.10">
    <property type="entry name" value="Spore Coat Polysaccharide Biosynthesis Protein SpsA, Chain A"/>
    <property type="match status" value="1"/>
</dbReference>
<comment type="subcellular location">
    <subcellularLocation>
        <location evidence="1">Membrane</location>
        <topology evidence="1">Multi-pass membrane protein</topology>
    </subcellularLocation>
</comment>
<dbReference type="Pfam" id="PF00535">
    <property type="entry name" value="Glycos_transf_2"/>
    <property type="match status" value="1"/>
</dbReference>
<evidence type="ECO:0000256" key="5">
    <source>
        <dbReference type="ARBA" id="ARBA00022692"/>
    </source>
</evidence>
<dbReference type="AlphaFoldDB" id="A0A1F4YEA9"/>
<evidence type="ECO:0008006" key="13">
    <source>
        <dbReference type="Google" id="ProtNLM"/>
    </source>
</evidence>
<dbReference type="InterPro" id="IPR039528">
    <property type="entry name" value="DPM1-like"/>
</dbReference>
<dbReference type="Pfam" id="PF04138">
    <property type="entry name" value="GtrA_DPMS_TM"/>
    <property type="match status" value="1"/>
</dbReference>
<dbReference type="PANTHER" id="PTHR43398:SF1">
    <property type="entry name" value="DOLICHOL-PHOSPHATE MANNOSYLTRANSFERASE SUBUNIT 1"/>
    <property type="match status" value="1"/>
</dbReference>
<comment type="similarity">
    <text evidence="2">Belongs to the glycosyltransferase 2 family.</text>
</comment>
<evidence type="ECO:0000256" key="6">
    <source>
        <dbReference type="ARBA" id="ARBA00022989"/>
    </source>
</evidence>
<feature type="domain" description="GtrA/DPMS transmembrane" evidence="10">
    <location>
        <begin position="250"/>
        <end position="372"/>
    </location>
</feature>
<dbReference type="GO" id="GO:0016020">
    <property type="term" value="C:membrane"/>
    <property type="evidence" value="ECO:0007669"/>
    <property type="project" value="UniProtKB-SubCell"/>
</dbReference>
<feature type="transmembrane region" description="Helical" evidence="8">
    <location>
        <begin position="346"/>
        <end position="367"/>
    </location>
</feature>
<dbReference type="GO" id="GO:0004582">
    <property type="term" value="F:dolichyl-phosphate beta-D-mannosyltransferase activity"/>
    <property type="evidence" value="ECO:0007669"/>
    <property type="project" value="InterPro"/>
</dbReference>
<organism evidence="11 12">
    <name type="scientific">Candidatus Amesbacteria bacterium RIFCSPHIGHO2_01_FULL_48_32b</name>
    <dbReference type="NCBI Taxonomy" id="1797253"/>
    <lineage>
        <taxon>Bacteria</taxon>
        <taxon>Candidatus Amesiibacteriota</taxon>
    </lineage>
</organism>
<evidence type="ECO:0000313" key="11">
    <source>
        <dbReference type="EMBL" id="OGC92188.1"/>
    </source>
</evidence>
<proteinExistence type="inferred from homology"/>
<evidence type="ECO:0000256" key="3">
    <source>
        <dbReference type="ARBA" id="ARBA00022676"/>
    </source>
</evidence>
<evidence type="ECO:0000259" key="9">
    <source>
        <dbReference type="Pfam" id="PF00535"/>
    </source>
</evidence>
<comment type="caution">
    <text evidence="11">The sequence shown here is derived from an EMBL/GenBank/DDBJ whole genome shotgun (WGS) entry which is preliminary data.</text>
</comment>
<accession>A0A1F4YEA9</accession>
<feature type="domain" description="Glycosyltransferase 2-like" evidence="9">
    <location>
        <begin position="5"/>
        <end position="175"/>
    </location>
</feature>
<evidence type="ECO:0000259" key="10">
    <source>
        <dbReference type="Pfam" id="PF04138"/>
    </source>
</evidence>
<dbReference type="InterPro" id="IPR001173">
    <property type="entry name" value="Glyco_trans_2-like"/>
</dbReference>
<keyword evidence="4" id="KW-0808">Transferase</keyword>
<name>A0A1F4YEA9_9BACT</name>
<feature type="transmembrane region" description="Helical" evidence="8">
    <location>
        <begin position="272"/>
        <end position="296"/>
    </location>
</feature>
<feature type="transmembrane region" description="Helical" evidence="8">
    <location>
        <begin position="248"/>
        <end position="266"/>
    </location>
</feature>
<gene>
    <name evidence="11" type="ORF">A2876_02780</name>
</gene>
<protein>
    <recommendedName>
        <fullName evidence="13">Glycosyltransferase 2-like domain-containing protein</fullName>
    </recommendedName>
</protein>
<reference evidence="11 12" key="1">
    <citation type="journal article" date="2016" name="Nat. Commun.">
        <title>Thousands of microbial genomes shed light on interconnected biogeochemical processes in an aquifer system.</title>
        <authorList>
            <person name="Anantharaman K."/>
            <person name="Brown C.T."/>
            <person name="Hug L.A."/>
            <person name="Sharon I."/>
            <person name="Castelle C.J."/>
            <person name="Probst A.J."/>
            <person name="Thomas B.C."/>
            <person name="Singh A."/>
            <person name="Wilkins M.J."/>
            <person name="Karaoz U."/>
            <person name="Brodie E.L."/>
            <person name="Williams K.H."/>
            <person name="Hubbard S.S."/>
            <person name="Banfield J.F."/>
        </authorList>
    </citation>
    <scope>NUCLEOTIDE SEQUENCE [LARGE SCALE GENOMIC DNA]</scope>
</reference>
<dbReference type="PANTHER" id="PTHR43398">
    <property type="entry name" value="DOLICHOL-PHOSPHATE MANNOSYLTRANSFERASE SUBUNIT 1"/>
    <property type="match status" value="1"/>
</dbReference>
<keyword evidence="5 8" id="KW-0812">Transmembrane</keyword>
<sequence length="381" mass="43282">MRIVIVIPTFNEAANVAKMVETIASIRPETKNHDLQVLYVDGNSPDGTANLVREKQKQHSWLHLLVETKKEGLGMAYAKGMKHAMEELKADYLMEFDGDFQHPPEKIPEMITQIDKGYDYILGSRYIPGGSIPAEWGIDRKLLSVVGNLVARTCLILPHVHDVTGGFKLSRVKGFMDEFDFSKLLSKSFAYKIHLLFYMIQKGAKVKEVPFAFQARTAGESKIIKNEMQETLRVIFLLQWHNPKIRRFLKFAVVGGTGLTLQTLFFEITSVFTHILTPSVATVIGGEIAIISNFTLNNLWTFKDYQVTGAKIIGKFFQFNLTSLLALVIQFVILRIGEFFARGSAVIIQFFYFGAIFIVLIVNYYIYNKFIWKTKTNAPKS</sequence>
<dbReference type="GO" id="GO:0000271">
    <property type="term" value="P:polysaccharide biosynthetic process"/>
    <property type="evidence" value="ECO:0007669"/>
    <property type="project" value="InterPro"/>
</dbReference>